<gene>
    <name evidence="3" type="ORF">JKK62_11635</name>
</gene>
<protein>
    <submittedName>
        <fullName evidence="3">Acyl-CoA thioesterase</fullName>
    </submittedName>
</protein>
<dbReference type="InterPro" id="IPR050563">
    <property type="entry name" value="4-hydroxybenzoyl-CoA_TE"/>
</dbReference>
<sequence>MHSKTYITVRYAETDRMGIAHHANYPVWFEVGRTDYIKLFGTSYSQMEAAGIMTPLRNLSVRYKLPALYEDKLIVRTWCTQMTAARIEFSYTVKRIEADGTETELCYGSTEHGFVDAKTFRPCNAKKRMPVLFEKMNSNIKSFD</sequence>
<evidence type="ECO:0000256" key="2">
    <source>
        <dbReference type="ARBA" id="ARBA00022801"/>
    </source>
</evidence>
<dbReference type="AlphaFoldDB" id="A0A935C3Z6"/>
<dbReference type="Pfam" id="PF13279">
    <property type="entry name" value="4HBT_2"/>
    <property type="match status" value="1"/>
</dbReference>
<dbReference type="NCBIfam" id="TIGR00051">
    <property type="entry name" value="YbgC/FadM family acyl-CoA thioesterase"/>
    <property type="match status" value="1"/>
</dbReference>
<dbReference type="InterPro" id="IPR006684">
    <property type="entry name" value="YbgC/YbaW"/>
</dbReference>
<dbReference type="Gene3D" id="3.10.129.10">
    <property type="entry name" value="Hotdog Thioesterase"/>
    <property type="match status" value="1"/>
</dbReference>
<dbReference type="PIRSF" id="PIRSF003230">
    <property type="entry name" value="YbgC"/>
    <property type="match status" value="1"/>
</dbReference>
<comment type="caution">
    <text evidence="3">The sequence shown here is derived from an EMBL/GenBank/DDBJ whole genome shotgun (WGS) entry which is preliminary data.</text>
</comment>
<evidence type="ECO:0000313" key="4">
    <source>
        <dbReference type="Proteomes" id="UP000633365"/>
    </source>
</evidence>
<accession>A0A935C3Z6</accession>
<dbReference type="RefSeq" id="WP_092966448.1">
    <property type="nucleotide sequence ID" value="NZ_JAEQMG010000123.1"/>
</dbReference>
<dbReference type="GO" id="GO:0047617">
    <property type="term" value="F:fatty acyl-CoA hydrolase activity"/>
    <property type="evidence" value="ECO:0007669"/>
    <property type="project" value="TreeGrafter"/>
</dbReference>
<evidence type="ECO:0000256" key="1">
    <source>
        <dbReference type="ARBA" id="ARBA00005953"/>
    </source>
</evidence>
<reference evidence="3" key="1">
    <citation type="submission" date="2021-01" db="EMBL/GenBank/DDBJ databases">
        <title>Genome public.</title>
        <authorList>
            <person name="Liu C."/>
            <person name="Sun Q."/>
        </authorList>
    </citation>
    <scope>NUCLEOTIDE SEQUENCE</scope>
    <source>
        <strain evidence="3">M6</strain>
    </source>
</reference>
<dbReference type="CDD" id="cd00586">
    <property type="entry name" value="4HBT"/>
    <property type="match status" value="1"/>
</dbReference>
<dbReference type="PANTHER" id="PTHR31793:SF27">
    <property type="entry name" value="NOVEL THIOESTERASE SUPERFAMILY DOMAIN AND SAPOSIN A-TYPE DOMAIN CONTAINING PROTEIN (0610012H03RIK)"/>
    <property type="match status" value="1"/>
</dbReference>
<dbReference type="PANTHER" id="PTHR31793">
    <property type="entry name" value="4-HYDROXYBENZOYL-COA THIOESTERASE FAMILY MEMBER"/>
    <property type="match status" value="1"/>
</dbReference>
<keyword evidence="2" id="KW-0378">Hydrolase</keyword>
<dbReference type="InterPro" id="IPR029069">
    <property type="entry name" value="HotDog_dom_sf"/>
</dbReference>
<keyword evidence="4" id="KW-1185">Reference proteome</keyword>
<dbReference type="Proteomes" id="UP000633365">
    <property type="component" value="Unassembled WGS sequence"/>
</dbReference>
<organism evidence="3 4">
    <name type="scientific">Ruminococcus difficilis</name>
    <dbReference type="NCBI Taxonomy" id="2763069"/>
    <lineage>
        <taxon>Bacteria</taxon>
        <taxon>Bacillati</taxon>
        <taxon>Bacillota</taxon>
        <taxon>Clostridia</taxon>
        <taxon>Eubacteriales</taxon>
        <taxon>Oscillospiraceae</taxon>
        <taxon>Ruminococcus</taxon>
    </lineage>
</organism>
<comment type="similarity">
    <text evidence="1">Belongs to the 4-hydroxybenzoyl-CoA thioesterase family.</text>
</comment>
<proteinExistence type="inferred from homology"/>
<dbReference type="EMBL" id="JAEQMG010000123">
    <property type="protein sequence ID" value="MBK6089282.1"/>
    <property type="molecule type" value="Genomic_DNA"/>
</dbReference>
<evidence type="ECO:0000313" key="3">
    <source>
        <dbReference type="EMBL" id="MBK6089282.1"/>
    </source>
</evidence>
<name>A0A935C3Z6_9FIRM</name>
<dbReference type="SUPFAM" id="SSF54637">
    <property type="entry name" value="Thioesterase/thiol ester dehydrase-isomerase"/>
    <property type="match status" value="1"/>
</dbReference>